<feature type="chain" id="PRO_5047255920" description="Secreted protein" evidence="1">
    <location>
        <begin position="26"/>
        <end position="145"/>
    </location>
</feature>
<reference evidence="2 3" key="1">
    <citation type="submission" date="2023-02" db="EMBL/GenBank/DDBJ databases">
        <title>Genome sequencing required for Actinomycetospora new species description.</title>
        <authorList>
            <person name="Saimee Y."/>
            <person name="Duangmal K."/>
        </authorList>
    </citation>
    <scope>NUCLEOTIDE SEQUENCE [LARGE SCALE GENOMIC DNA]</scope>
    <source>
        <strain evidence="2 3">DW7H6</strain>
    </source>
</reference>
<evidence type="ECO:0000313" key="3">
    <source>
        <dbReference type="Proteomes" id="UP001300763"/>
    </source>
</evidence>
<dbReference type="EMBL" id="JAQZAO010000007">
    <property type="protein sequence ID" value="MDD7967297.1"/>
    <property type="molecule type" value="Genomic_DNA"/>
</dbReference>
<dbReference type="Proteomes" id="UP001300763">
    <property type="component" value="Unassembled WGS sequence"/>
</dbReference>
<evidence type="ECO:0000256" key="1">
    <source>
        <dbReference type="SAM" id="SignalP"/>
    </source>
</evidence>
<keyword evidence="3" id="KW-1185">Reference proteome</keyword>
<organism evidence="2 3">
    <name type="scientific">Actinomycetospora lemnae</name>
    <dbReference type="NCBI Taxonomy" id="3019891"/>
    <lineage>
        <taxon>Bacteria</taxon>
        <taxon>Bacillati</taxon>
        <taxon>Actinomycetota</taxon>
        <taxon>Actinomycetes</taxon>
        <taxon>Pseudonocardiales</taxon>
        <taxon>Pseudonocardiaceae</taxon>
        <taxon>Actinomycetospora</taxon>
    </lineage>
</organism>
<dbReference type="RefSeq" id="WP_274201819.1">
    <property type="nucleotide sequence ID" value="NZ_JAQZAO010000007.1"/>
</dbReference>
<keyword evidence="1" id="KW-0732">Signal</keyword>
<accession>A0ABT5SWR6</accession>
<gene>
    <name evidence="2" type="ORF">PGB27_18325</name>
</gene>
<proteinExistence type="predicted"/>
<feature type="signal peptide" evidence="1">
    <location>
        <begin position="1"/>
        <end position="25"/>
    </location>
</feature>
<protein>
    <recommendedName>
        <fullName evidence="4">Secreted protein</fullName>
    </recommendedName>
</protein>
<sequence>MNATVIAAVVSGVCALIAAVVTAVAAQSARYAARALRVEITQQRLDAYKELWGLTQAGSVGTELDGESRQKIESAMFAWYFTSGNGIFLSARSRDVLTALQANLRDESVPWTAIVEQMSVLRASLREDVGSIGPSDHRRRTRRRS</sequence>
<comment type="caution">
    <text evidence="2">The sequence shown here is derived from an EMBL/GenBank/DDBJ whole genome shotgun (WGS) entry which is preliminary data.</text>
</comment>
<name>A0ABT5SWR6_9PSEU</name>
<evidence type="ECO:0000313" key="2">
    <source>
        <dbReference type="EMBL" id="MDD7967297.1"/>
    </source>
</evidence>
<evidence type="ECO:0008006" key="4">
    <source>
        <dbReference type="Google" id="ProtNLM"/>
    </source>
</evidence>